<dbReference type="InterPro" id="IPR014756">
    <property type="entry name" value="Ig_E-set"/>
</dbReference>
<feature type="non-terminal residue" evidence="3">
    <location>
        <position position="1"/>
    </location>
</feature>
<dbReference type="EMBL" id="JAMKFB020000011">
    <property type="protein sequence ID" value="KAL0180668.1"/>
    <property type="molecule type" value="Genomic_DNA"/>
</dbReference>
<dbReference type="PROSITE" id="PS50194">
    <property type="entry name" value="FILAMIN_REPEAT"/>
    <property type="match status" value="1"/>
</dbReference>
<dbReference type="Pfam" id="PF00630">
    <property type="entry name" value="Filamin"/>
    <property type="match status" value="1"/>
</dbReference>
<organism evidence="3 4">
    <name type="scientific">Cirrhinus mrigala</name>
    <name type="common">Mrigala</name>
    <dbReference type="NCBI Taxonomy" id="683832"/>
    <lineage>
        <taxon>Eukaryota</taxon>
        <taxon>Metazoa</taxon>
        <taxon>Chordata</taxon>
        <taxon>Craniata</taxon>
        <taxon>Vertebrata</taxon>
        <taxon>Euteleostomi</taxon>
        <taxon>Actinopterygii</taxon>
        <taxon>Neopterygii</taxon>
        <taxon>Teleostei</taxon>
        <taxon>Ostariophysi</taxon>
        <taxon>Cypriniformes</taxon>
        <taxon>Cyprinidae</taxon>
        <taxon>Labeoninae</taxon>
        <taxon>Labeonini</taxon>
        <taxon>Cirrhinus</taxon>
    </lineage>
</organism>
<accession>A0ABD0Q308</accession>
<keyword evidence="4" id="KW-1185">Reference proteome</keyword>
<proteinExistence type="predicted"/>
<dbReference type="SUPFAM" id="SSF81296">
    <property type="entry name" value="E set domains"/>
    <property type="match status" value="1"/>
</dbReference>
<dbReference type="InterPro" id="IPR017868">
    <property type="entry name" value="Filamin/ABP280_repeat-like"/>
</dbReference>
<feature type="repeat" description="Filamin" evidence="2">
    <location>
        <begin position="1"/>
        <end position="51"/>
    </location>
</feature>
<gene>
    <name evidence="3" type="ORF">M9458_023074</name>
</gene>
<dbReference type="Gene3D" id="2.60.40.10">
    <property type="entry name" value="Immunoglobulins"/>
    <property type="match status" value="1"/>
</dbReference>
<reference evidence="3 4" key="1">
    <citation type="submission" date="2024-05" db="EMBL/GenBank/DDBJ databases">
        <title>Genome sequencing and assembly of Indian major carp, Cirrhinus mrigala (Hamilton, 1822).</title>
        <authorList>
            <person name="Mohindra V."/>
            <person name="Chowdhury L.M."/>
            <person name="Lal K."/>
            <person name="Jena J.K."/>
        </authorList>
    </citation>
    <scope>NUCLEOTIDE SEQUENCE [LARGE SCALE GENOMIC DNA]</scope>
    <source>
        <strain evidence="3">CM1030</strain>
        <tissue evidence="3">Blood</tissue>
    </source>
</reference>
<dbReference type="InterPro" id="IPR013783">
    <property type="entry name" value="Ig-like_fold"/>
</dbReference>
<evidence type="ECO:0000256" key="1">
    <source>
        <dbReference type="ARBA" id="ARBA00022737"/>
    </source>
</evidence>
<evidence type="ECO:0000313" key="3">
    <source>
        <dbReference type="EMBL" id="KAL0180668.1"/>
    </source>
</evidence>
<comment type="caution">
    <text evidence="3">The sequence shown here is derived from an EMBL/GenBank/DDBJ whole genome shotgun (WGS) entry which is preliminary data.</text>
</comment>
<dbReference type="PANTHER" id="PTHR38537">
    <property type="entry name" value="JITTERBUG, ISOFORM N"/>
    <property type="match status" value="1"/>
</dbReference>
<keyword evidence="1" id="KW-0677">Repeat</keyword>
<dbReference type="InterPro" id="IPR044801">
    <property type="entry name" value="Filamin"/>
</dbReference>
<dbReference type="AlphaFoldDB" id="A0ABD0Q308"/>
<dbReference type="PANTHER" id="PTHR38537:SF8">
    <property type="entry name" value="FILAMIN-A"/>
    <property type="match status" value="1"/>
</dbReference>
<feature type="non-terminal residue" evidence="3">
    <location>
        <position position="63"/>
    </location>
</feature>
<sequence>DQDGKPKKANIQDNHDGTYKVSYVPDKVGRYTIVIKYGGDEIPTSPYRVRATTTGDASKCTVT</sequence>
<name>A0ABD0Q308_CIRMR</name>
<evidence type="ECO:0000313" key="4">
    <source>
        <dbReference type="Proteomes" id="UP001529510"/>
    </source>
</evidence>
<dbReference type="Proteomes" id="UP001529510">
    <property type="component" value="Unassembled WGS sequence"/>
</dbReference>
<evidence type="ECO:0000256" key="2">
    <source>
        <dbReference type="PROSITE-ProRule" id="PRU00087"/>
    </source>
</evidence>
<protein>
    <submittedName>
        <fullName evidence="3">Uncharacterized protein</fullName>
    </submittedName>
</protein>
<dbReference type="GO" id="GO:0007399">
    <property type="term" value="P:nervous system development"/>
    <property type="evidence" value="ECO:0007669"/>
    <property type="project" value="UniProtKB-ARBA"/>
</dbReference>